<feature type="chain" id="PRO_5012891210" description="Glycine zipper 2TM domain protein" evidence="1">
    <location>
        <begin position="24"/>
        <end position="84"/>
    </location>
</feature>
<keyword evidence="1" id="KW-0732">Signal</keyword>
<proteinExistence type="predicted"/>
<evidence type="ECO:0008006" key="4">
    <source>
        <dbReference type="Google" id="ProtNLM"/>
    </source>
</evidence>
<dbReference type="AlphaFoldDB" id="A0A1X1C0Q1"/>
<evidence type="ECO:0000256" key="1">
    <source>
        <dbReference type="SAM" id="SignalP"/>
    </source>
</evidence>
<protein>
    <recommendedName>
        <fullName evidence="4">Glycine zipper 2TM domain protein</fullName>
    </recommendedName>
</protein>
<gene>
    <name evidence="2" type="ORF">HA41_03190</name>
</gene>
<dbReference type="STRING" id="472705.GCA_001743465_00227"/>
<evidence type="ECO:0000313" key="3">
    <source>
        <dbReference type="Proteomes" id="UP000193933"/>
    </source>
</evidence>
<evidence type="ECO:0000313" key="2">
    <source>
        <dbReference type="EMBL" id="ORM54990.1"/>
    </source>
</evidence>
<sequence length="84" mass="8536">MQKLTFGIMVAGLLFGMSMQAEAKGCLKGAAVGGVAGHVAHHGVAGAAAGCAVGHHMAKKKEKRSGQSTAKPEIIPFNVCHQLV</sequence>
<accession>A0A1X1C0Q1</accession>
<dbReference type="Proteomes" id="UP000193933">
    <property type="component" value="Unassembled WGS sequence"/>
</dbReference>
<reference evidence="2 3" key="1">
    <citation type="journal article" date="2017" name="Antonie Van Leeuwenhoek">
        <title>Phylogenomic resolution of the bacterial genus Pantoea and its relationship with Erwinia and Tatumella.</title>
        <authorList>
            <person name="Palmer M."/>
            <person name="Steenkamp E.T."/>
            <person name="Coetzee M.P."/>
            <person name="Chan W.Y."/>
            <person name="van Zyl E."/>
            <person name="De Maayer P."/>
            <person name="Coutinho T.A."/>
            <person name="Blom J."/>
            <person name="Smits T.H."/>
            <person name="Duffy B."/>
            <person name="Venter S.N."/>
        </authorList>
    </citation>
    <scope>NUCLEOTIDE SEQUENCE [LARGE SCALE GENOMIC DNA]</scope>
    <source>
        <strain evidence="2 3">LMG 24534</strain>
    </source>
</reference>
<keyword evidence="3" id="KW-1185">Reference proteome</keyword>
<organism evidence="2 3">
    <name type="scientific">Pantoea conspicua</name>
    <dbReference type="NCBI Taxonomy" id="472705"/>
    <lineage>
        <taxon>Bacteria</taxon>
        <taxon>Pseudomonadati</taxon>
        <taxon>Pseudomonadota</taxon>
        <taxon>Gammaproteobacteria</taxon>
        <taxon>Enterobacterales</taxon>
        <taxon>Erwiniaceae</taxon>
        <taxon>Pantoea</taxon>
    </lineage>
</organism>
<name>A0A1X1C0Q1_9GAMM</name>
<dbReference type="EMBL" id="MLFN01000005">
    <property type="protein sequence ID" value="ORM54990.1"/>
    <property type="molecule type" value="Genomic_DNA"/>
</dbReference>
<comment type="caution">
    <text evidence="2">The sequence shown here is derived from an EMBL/GenBank/DDBJ whole genome shotgun (WGS) entry which is preliminary data.</text>
</comment>
<feature type="signal peptide" evidence="1">
    <location>
        <begin position="1"/>
        <end position="23"/>
    </location>
</feature>